<keyword evidence="1" id="KW-1133">Transmembrane helix</keyword>
<name>A0A1G2F2T4_9BACT</name>
<dbReference type="EMBL" id="MHMT01000030">
    <property type="protein sequence ID" value="OGZ31898.1"/>
    <property type="molecule type" value="Genomic_DNA"/>
</dbReference>
<dbReference type="STRING" id="1801990.A2V69_00595"/>
<dbReference type="Proteomes" id="UP000177810">
    <property type="component" value="Unassembled WGS sequence"/>
</dbReference>
<evidence type="ECO:0000313" key="2">
    <source>
        <dbReference type="EMBL" id="OGZ31898.1"/>
    </source>
</evidence>
<comment type="caution">
    <text evidence="2">The sequence shown here is derived from an EMBL/GenBank/DDBJ whole genome shotgun (WGS) entry which is preliminary data.</text>
</comment>
<keyword evidence="1" id="KW-0812">Transmembrane</keyword>
<keyword evidence="1" id="KW-0472">Membrane</keyword>
<evidence type="ECO:0000313" key="3">
    <source>
        <dbReference type="Proteomes" id="UP000177810"/>
    </source>
</evidence>
<evidence type="ECO:0000256" key="1">
    <source>
        <dbReference type="SAM" id="Phobius"/>
    </source>
</evidence>
<proteinExistence type="predicted"/>
<gene>
    <name evidence="2" type="ORF">A2V69_00595</name>
</gene>
<dbReference type="AlphaFoldDB" id="A0A1G2F2T4"/>
<sequence length="219" mass="25016">MKTIKNYYPLIIIIFIFLLGIAVSYFLFPAETKSSVLMAFITFLVGVLVVYLYIRQKIDTKRDAAKIILQEIRRAEDIISDYKQSGGYQFAKKIIATNSWNKNIHLFVGDLDNDELDKISDLYSTGEYLDGLIKEISKITLDDEIERNKKLLEVQIKNQPQVTLDGSTYPVAQISQPSNVVVMGIGPVWKVRLDAISFKLEPIYNSTITLKLKRIAKFI</sequence>
<reference evidence="2 3" key="1">
    <citation type="journal article" date="2016" name="Nat. Commun.">
        <title>Thousands of microbial genomes shed light on interconnected biogeochemical processes in an aquifer system.</title>
        <authorList>
            <person name="Anantharaman K."/>
            <person name="Brown C.T."/>
            <person name="Hug L.A."/>
            <person name="Sharon I."/>
            <person name="Castelle C.J."/>
            <person name="Probst A.J."/>
            <person name="Thomas B.C."/>
            <person name="Singh A."/>
            <person name="Wilkins M.J."/>
            <person name="Karaoz U."/>
            <person name="Brodie E.L."/>
            <person name="Williams K.H."/>
            <person name="Hubbard S.S."/>
            <person name="Banfield J.F."/>
        </authorList>
    </citation>
    <scope>NUCLEOTIDE SEQUENCE [LARGE SCALE GENOMIC DNA]</scope>
</reference>
<feature type="transmembrane region" description="Helical" evidence="1">
    <location>
        <begin position="7"/>
        <end position="28"/>
    </location>
</feature>
<protein>
    <submittedName>
        <fullName evidence="2">Uncharacterized protein</fullName>
    </submittedName>
</protein>
<accession>A0A1G2F2T4</accession>
<feature type="transmembrane region" description="Helical" evidence="1">
    <location>
        <begin position="34"/>
        <end position="54"/>
    </location>
</feature>
<organism evidence="2 3">
    <name type="scientific">Candidatus Portnoybacteria bacterium RBG_13_40_8</name>
    <dbReference type="NCBI Taxonomy" id="1801990"/>
    <lineage>
        <taxon>Bacteria</taxon>
        <taxon>Candidatus Portnoyibacteriota</taxon>
    </lineage>
</organism>